<name>A0A553MTZ0_9TELE</name>
<evidence type="ECO:0000313" key="3">
    <source>
        <dbReference type="EMBL" id="TRY56650.1"/>
    </source>
</evidence>
<keyword evidence="2" id="KW-0472">Membrane</keyword>
<dbReference type="SUPFAM" id="SSF49854">
    <property type="entry name" value="Spermadhesin, CUB domain"/>
    <property type="match status" value="1"/>
</dbReference>
<dbReference type="FunFam" id="2.60.120.290:FF:000016">
    <property type="entry name" value="neuropilin and tolloid-like protein 2"/>
    <property type="match status" value="1"/>
</dbReference>
<sequence>MHNSNECKRNFVAVYDGSSSVEDLRNKFCSTVANDVMLLSGLGVIRMWADEASRRSRFRILFTTFQEQKRKVNILDNLNNTNGTIIGVTCCIVLILLVISVIVQIKQPRKKYILRREDFDPTMFQEVFQEPPHYELCTLRSTGATSADLAELAEDFENYHKLRRASSRCVHEHHCGASHLSSHRGSRSNLSAREAAAAAAILTELPPQPIRPLLPQTNRRNILVMRHTYSQDAADACEMEDELEEVPTTSHRLSRHEKAVQ</sequence>
<proteinExistence type="predicted"/>
<feature type="non-terminal residue" evidence="3">
    <location>
        <position position="261"/>
    </location>
</feature>
<dbReference type="EMBL" id="SRMA01027272">
    <property type="protein sequence ID" value="TRY56650.1"/>
    <property type="molecule type" value="Genomic_DNA"/>
</dbReference>
<protein>
    <recommendedName>
        <fullName evidence="5">Neuropilin and tolloid-like protein 1</fullName>
    </recommendedName>
</protein>
<evidence type="ECO:0000313" key="4">
    <source>
        <dbReference type="Proteomes" id="UP000316079"/>
    </source>
</evidence>
<dbReference type="Gene3D" id="2.60.120.290">
    <property type="entry name" value="Spermadhesin, CUB domain"/>
    <property type="match status" value="1"/>
</dbReference>
<comment type="caution">
    <text evidence="3">The sequence shown here is derived from an EMBL/GenBank/DDBJ whole genome shotgun (WGS) entry which is preliminary data.</text>
</comment>
<feature type="region of interest" description="Disordered" evidence="1">
    <location>
        <begin position="238"/>
        <end position="261"/>
    </location>
</feature>
<evidence type="ECO:0000256" key="2">
    <source>
        <dbReference type="SAM" id="Phobius"/>
    </source>
</evidence>
<dbReference type="OrthoDB" id="9971251at2759"/>
<dbReference type="Proteomes" id="UP000316079">
    <property type="component" value="Unassembled WGS sequence"/>
</dbReference>
<organism evidence="3 4">
    <name type="scientific">Danionella cerebrum</name>
    <dbReference type="NCBI Taxonomy" id="2873325"/>
    <lineage>
        <taxon>Eukaryota</taxon>
        <taxon>Metazoa</taxon>
        <taxon>Chordata</taxon>
        <taxon>Craniata</taxon>
        <taxon>Vertebrata</taxon>
        <taxon>Euteleostomi</taxon>
        <taxon>Actinopterygii</taxon>
        <taxon>Neopterygii</taxon>
        <taxon>Teleostei</taxon>
        <taxon>Ostariophysi</taxon>
        <taxon>Cypriniformes</taxon>
        <taxon>Danionidae</taxon>
        <taxon>Danioninae</taxon>
        <taxon>Danionella</taxon>
    </lineage>
</organism>
<dbReference type="STRING" id="623744.A0A553MTZ0"/>
<dbReference type="AlphaFoldDB" id="A0A553MTZ0"/>
<dbReference type="InterPro" id="IPR035914">
    <property type="entry name" value="Sperma_CUB_dom_sf"/>
</dbReference>
<accession>A0A553MTZ0</accession>
<evidence type="ECO:0008006" key="5">
    <source>
        <dbReference type="Google" id="ProtNLM"/>
    </source>
</evidence>
<keyword evidence="2" id="KW-0812">Transmembrane</keyword>
<keyword evidence="4" id="KW-1185">Reference proteome</keyword>
<gene>
    <name evidence="3" type="ORF">DNTS_030364</name>
</gene>
<keyword evidence="2" id="KW-1133">Transmembrane helix</keyword>
<feature type="transmembrane region" description="Helical" evidence="2">
    <location>
        <begin position="85"/>
        <end position="105"/>
    </location>
</feature>
<evidence type="ECO:0000256" key="1">
    <source>
        <dbReference type="SAM" id="MobiDB-lite"/>
    </source>
</evidence>
<reference evidence="3 4" key="1">
    <citation type="journal article" date="2019" name="Sci. Data">
        <title>Hybrid genome assembly and annotation of Danionella translucida.</title>
        <authorList>
            <person name="Kadobianskyi M."/>
            <person name="Schulze L."/>
            <person name="Schuelke M."/>
            <person name="Judkewitz B."/>
        </authorList>
    </citation>
    <scope>NUCLEOTIDE SEQUENCE [LARGE SCALE GENOMIC DNA]</scope>
    <source>
        <strain evidence="3 4">Bolton</strain>
    </source>
</reference>